<keyword evidence="3" id="KW-0238">DNA-binding</keyword>
<dbReference type="EMBL" id="QPJK01000008">
    <property type="protein sequence ID" value="RCW68049.1"/>
    <property type="molecule type" value="Genomic_DNA"/>
</dbReference>
<evidence type="ECO:0000256" key="3">
    <source>
        <dbReference type="PROSITE-ProRule" id="PRU01248"/>
    </source>
</evidence>
<dbReference type="Gene3D" id="1.10.443.10">
    <property type="entry name" value="Intergrase catalytic core"/>
    <property type="match status" value="1"/>
</dbReference>
<evidence type="ECO:0000313" key="6">
    <source>
        <dbReference type="Proteomes" id="UP000252884"/>
    </source>
</evidence>
<dbReference type="PROSITE" id="PS51900">
    <property type="entry name" value="CB"/>
    <property type="match status" value="1"/>
</dbReference>
<dbReference type="GO" id="GO:0003677">
    <property type="term" value="F:DNA binding"/>
    <property type="evidence" value="ECO:0007669"/>
    <property type="project" value="UniProtKB-UniRule"/>
</dbReference>
<dbReference type="InterPro" id="IPR011010">
    <property type="entry name" value="DNA_brk_join_enz"/>
</dbReference>
<feature type="domain" description="Core-binding (CB)" evidence="4">
    <location>
        <begin position="90"/>
        <end position="159"/>
    </location>
</feature>
<evidence type="ECO:0000256" key="1">
    <source>
        <dbReference type="ARBA" id="ARBA00022908"/>
    </source>
</evidence>
<dbReference type="GO" id="GO:0006310">
    <property type="term" value="P:DNA recombination"/>
    <property type="evidence" value="ECO:0007669"/>
    <property type="project" value="UniProtKB-KW"/>
</dbReference>
<evidence type="ECO:0000313" key="5">
    <source>
        <dbReference type="EMBL" id="RCW68049.1"/>
    </source>
</evidence>
<keyword evidence="1" id="KW-0229">DNA integration</keyword>
<dbReference type="InterPro" id="IPR044068">
    <property type="entry name" value="CB"/>
</dbReference>
<reference evidence="5 6" key="1">
    <citation type="submission" date="2018-07" db="EMBL/GenBank/DDBJ databases">
        <title>Genomic Encyclopedia of Type Strains, Phase IV (KMG-IV): sequencing the most valuable type-strain genomes for metagenomic binning, comparative biology and taxonomic classification.</title>
        <authorList>
            <person name="Goeker M."/>
        </authorList>
    </citation>
    <scope>NUCLEOTIDE SEQUENCE [LARGE SCALE GENOMIC DNA]</scope>
    <source>
        <strain evidence="5 6">DSM 21634</strain>
    </source>
</reference>
<sequence length="470" mass="53688">MTVPRLHTLPNVRLSKVSRDAGSNSLQIGQDSIGRRIGYWRVPKADGAYKWTVLLRVPLVLTSSGAPWEEACLWLLNRAQANPTGIAGLGTNARALRDYLEHLEGLCLDWRDFSSANKNTRPTYVYRTHLLRLVNSGSLASSTASGRMSSVILFYRFLQTDVRMRFTPDHPPWNEKDVTIALMDSKGRRQLRTVASTDLAIREKNRDDPFLESIMDGGKLRPLARDEQKALVAALKKIGNQEYFLMHCVALLTGAREMTALTLPWGIFAKMPCEISWPLKIRCGPGTGIDTKNNATNVWLSIPQWLYMKLHMYAISGRAERRRARSKKREDPSNYLFLTSHGGPYYECKDDVEMLRASTVSLKKSSPIGQNLREFIKLRVIPEVQKTLPNFTYRYHDLRATFGLNWVDSTMGESASPEKFSWARDQLRKLLWHKSAETTDRYLTYRGKIRAVEEAQRGWEKYLTELADGR</sequence>
<dbReference type="AlphaFoldDB" id="A0A368XKC7"/>
<keyword evidence="6" id="KW-1185">Reference proteome</keyword>
<name>A0A368XKC7_9BURK</name>
<evidence type="ECO:0000259" key="4">
    <source>
        <dbReference type="PROSITE" id="PS51900"/>
    </source>
</evidence>
<dbReference type="Proteomes" id="UP000252884">
    <property type="component" value="Unassembled WGS sequence"/>
</dbReference>
<evidence type="ECO:0000256" key="2">
    <source>
        <dbReference type="ARBA" id="ARBA00023172"/>
    </source>
</evidence>
<keyword evidence="2" id="KW-0233">DNA recombination</keyword>
<proteinExistence type="predicted"/>
<protein>
    <recommendedName>
        <fullName evidence="4">Core-binding (CB) domain-containing protein</fullName>
    </recommendedName>
</protein>
<gene>
    <name evidence="5" type="ORF">DES41_108227</name>
</gene>
<accession>A0A368XKC7</accession>
<dbReference type="SUPFAM" id="SSF56349">
    <property type="entry name" value="DNA breaking-rejoining enzymes"/>
    <property type="match status" value="1"/>
</dbReference>
<comment type="caution">
    <text evidence="5">The sequence shown here is derived from an EMBL/GenBank/DDBJ whole genome shotgun (WGS) entry which is preliminary data.</text>
</comment>
<organism evidence="5 6">
    <name type="scientific">Pseudorhodoferax soli</name>
    <dbReference type="NCBI Taxonomy" id="545864"/>
    <lineage>
        <taxon>Bacteria</taxon>
        <taxon>Pseudomonadati</taxon>
        <taxon>Pseudomonadota</taxon>
        <taxon>Betaproteobacteria</taxon>
        <taxon>Burkholderiales</taxon>
        <taxon>Comamonadaceae</taxon>
    </lineage>
</organism>
<dbReference type="GO" id="GO:0015074">
    <property type="term" value="P:DNA integration"/>
    <property type="evidence" value="ECO:0007669"/>
    <property type="project" value="UniProtKB-KW"/>
</dbReference>
<dbReference type="InterPro" id="IPR013762">
    <property type="entry name" value="Integrase-like_cat_sf"/>
</dbReference>